<reference evidence="4 5" key="1">
    <citation type="submission" date="2019-03" db="EMBL/GenBank/DDBJ databases">
        <title>Single cell metagenomics reveals metabolic interactions within the superorganism composed of flagellate Streblomastix strix and complex community of Bacteroidetes bacteria on its surface.</title>
        <authorList>
            <person name="Treitli S.C."/>
            <person name="Kolisko M."/>
            <person name="Husnik F."/>
            <person name="Keeling P."/>
            <person name="Hampl V."/>
        </authorList>
    </citation>
    <scope>NUCLEOTIDE SEQUENCE [LARGE SCALE GENOMIC DNA]</scope>
    <source>
        <strain evidence="4">ST1C</strain>
    </source>
</reference>
<organism evidence="4 5">
    <name type="scientific">Streblomastix strix</name>
    <dbReference type="NCBI Taxonomy" id="222440"/>
    <lineage>
        <taxon>Eukaryota</taxon>
        <taxon>Metamonada</taxon>
        <taxon>Preaxostyla</taxon>
        <taxon>Oxymonadida</taxon>
        <taxon>Streblomastigidae</taxon>
        <taxon>Streblomastix</taxon>
    </lineage>
</organism>
<evidence type="ECO:0000259" key="3">
    <source>
        <dbReference type="SMART" id="SM00968"/>
    </source>
</evidence>
<dbReference type="InterPro" id="IPR010935">
    <property type="entry name" value="SMC_hinge"/>
</dbReference>
<dbReference type="InterPro" id="IPR036277">
    <property type="entry name" value="SMC_hinge_sf"/>
</dbReference>
<feature type="compositionally biased region" description="Acidic residues" evidence="2">
    <location>
        <begin position="470"/>
        <end position="487"/>
    </location>
</feature>
<comment type="caution">
    <text evidence="4">The sequence shown here is derived from an EMBL/GenBank/DDBJ whole genome shotgun (WGS) entry which is preliminary data.</text>
</comment>
<protein>
    <submittedName>
        <fullName evidence="4">Putative structural maintenance of chromosomes protein 3</fullName>
    </submittedName>
</protein>
<evidence type="ECO:0000256" key="1">
    <source>
        <dbReference type="SAM" id="Coils"/>
    </source>
</evidence>
<dbReference type="Gene3D" id="3.30.70.1620">
    <property type="match status" value="1"/>
</dbReference>
<dbReference type="PANTHER" id="PTHR43977">
    <property type="entry name" value="STRUCTURAL MAINTENANCE OF CHROMOSOMES PROTEIN 3"/>
    <property type="match status" value="1"/>
</dbReference>
<evidence type="ECO:0000256" key="2">
    <source>
        <dbReference type="SAM" id="MobiDB-lite"/>
    </source>
</evidence>
<gene>
    <name evidence="4" type="ORF">EZS28_031075</name>
</gene>
<evidence type="ECO:0000313" key="4">
    <source>
        <dbReference type="EMBL" id="KAA6373398.1"/>
    </source>
</evidence>
<dbReference type="GO" id="GO:0051276">
    <property type="term" value="P:chromosome organization"/>
    <property type="evidence" value="ECO:0007669"/>
    <property type="project" value="InterPro"/>
</dbReference>
<feature type="region of interest" description="Disordered" evidence="2">
    <location>
        <begin position="445"/>
        <end position="545"/>
    </location>
</feature>
<dbReference type="GO" id="GO:0005524">
    <property type="term" value="F:ATP binding"/>
    <property type="evidence" value="ECO:0007669"/>
    <property type="project" value="InterPro"/>
</dbReference>
<dbReference type="SMART" id="SM00968">
    <property type="entry name" value="SMC_hinge"/>
    <property type="match status" value="1"/>
</dbReference>
<dbReference type="GO" id="GO:0005694">
    <property type="term" value="C:chromosome"/>
    <property type="evidence" value="ECO:0007669"/>
    <property type="project" value="InterPro"/>
</dbReference>
<dbReference type="Gene3D" id="1.20.1060.20">
    <property type="match status" value="1"/>
</dbReference>
<feature type="domain" description="SMC hinge" evidence="3">
    <location>
        <begin position="113"/>
        <end position="228"/>
    </location>
</feature>
<feature type="non-terminal residue" evidence="4">
    <location>
        <position position="1"/>
    </location>
</feature>
<dbReference type="Pfam" id="PF06470">
    <property type="entry name" value="SMC_hinge"/>
    <property type="match status" value="1"/>
</dbReference>
<feature type="compositionally biased region" description="Low complexity" evidence="2">
    <location>
        <begin position="505"/>
        <end position="520"/>
    </location>
</feature>
<evidence type="ECO:0000313" key="5">
    <source>
        <dbReference type="Proteomes" id="UP000324800"/>
    </source>
</evidence>
<feature type="compositionally biased region" description="Basic and acidic residues" evidence="2">
    <location>
        <begin position="1"/>
        <end position="37"/>
    </location>
</feature>
<feature type="region of interest" description="Disordered" evidence="2">
    <location>
        <begin position="1"/>
        <end position="40"/>
    </location>
</feature>
<dbReference type="OrthoDB" id="431497at2759"/>
<feature type="compositionally biased region" description="Basic and acidic residues" evidence="2">
    <location>
        <begin position="523"/>
        <end position="536"/>
    </location>
</feature>
<proteinExistence type="predicted"/>
<feature type="coiled-coil region" evidence="1">
    <location>
        <begin position="267"/>
        <end position="364"/>
    </location>
</feature>
<accession>A0A5J4USK0</accession>
<dbReference type="SUPFAM" id="SSF75553">
    <property type="entry name" value="Smc hinge domain"/>
    <property type="match status" value="1"/>
</dbReference>
<keyword evidence="1" id="KW-0175">Coiled coil</keyword>
<name>A0A5J4USK0_9EUKA</name>
<sequence>ERIQQIKEERERNTEEMGIKRLKQEEKEKEAQNKQREMMIAQPHFEKTKLDRDSLIVQRKELWRTENQQQLALEQLNDEIQKSERMSQGRLGRGAAAGIAAVMKLKSLPGYQDAIYGHLADLIQVKKDNYVAIEVIGGQSLFNVVVRDEHIAAQLVRELQKSNAGRVTFIPLLSINPKRVNKPNDLIDSEAAVASDLIQCEDRIRPAIELIWGRTIVTKDLNSAHILSQKNNVDCCTLQGATVNRKGAMSGGYFDPLNTVLGALADLKELRENKIKIEQVNEETKEQIKQKDNEITKATEEMRKAESQTNAQQQAISNITLEAKQYGLEAEECEGRDKKKSRELEDLQKQIDSLDVKEKSVKAVLESDEGTGKLTEEEREQLSQITSQLPQQRSEASQALKHKQLTERHLQTIIQELNAHITPRLKELNQIIELNRRIRVGEIEQKNQSNKNKKLNNKKKQGRRGRMIRDEDDEDEEEQEQENEEESSPFISSDYSGKIGPLKMAAQAASQQEQSLSSQLADEELKLDEKTAESSELKSQLDQQKEESYILQQNVNTRRAQFEQYLAERSSLQKKQDEYSQRLRDLGAIDPNDMEEIYNMSEQERVRELQEAQRKLKEFTRVNKKALELHSTIAKQQQINVLNKIYHLYFM</sequence>
<feature type="compositionally biased region" description="Basic residues" evidence="2">
    <location>
        <begin position="451"/>
        <end position="466"/>
    </location>
</feature>
<dbReference type="EMBL" id="SNRW01012790">
    <property type="protein sequence ID" value="KAA6373398.1"/>
    <property type="molecule type" value="Genomic_DNA"/>
</dbReference>
<dbReference type="Proteomes" id="UP000324800">
    <property type="component" value="Unassembled WGS sequence"/>
</dbReference>
<dbReference type="AlphaFoldDB" id="A0A5J4USK0"/>